<evidence type="ECO:0000313" key="5">
    <source>
        <dbReference type="EMBL" id="OBZ79053.1"/>
    </source>
</evidence>
<dbReference type="Gene3D" id="3.40.50.1820">
    <property type="entry name" value="alpha/beta hydrolase"/>
    <property type="match status" value="1"/>
</dbReference>
<comment type="caution">
    <text evidence="5">The sequence shown here is derived from an EMBL/GenBank/DDBJ whole genome shotgun (WGS) entry which is preliminary data.</text>
</comment>
<proteinExistence type="inferred from homology"/>
<dbReference type="InterPro" id="IPR013094">
    <property type="entry name" value="AB_hydrolase_3"/>
</dbReference>
<dbReference type="AlphaFoldDB" id="A0A1C7MQD0"/>
<dbReference type="FunFam" id="3.40.50.1820:FF:000252">
    <property type="entry name" value="Related to calmodulin-dependent protein kinase"/>
    <property type="match status" value="1"/>
</dbReference>
<dbReference type="EMBL" id="LUGG01000001">
    <property type="protein sequence ID" value="OBZ79053.1"/>
    <property type="molecule type" value="Genomic_DNA"/>
</dbReference>
<feature type="compositionally biased region" description="Polar residues" evidence="3">
    <location>
        <begin position="696"/>
        <end position="706"/>
    </location>
</feature>
<dbReference type="STRING" id="5627.A0A1C7MQD0"/>
<evidence type="ECO:0000259" key="4">
    <source>
        <dbReference type="Pfam" id="PF07859"/>
    </source>
</evidence>
<evidence type="ECO:0000256" key="3">
    <source>
        <dbReference type="SAM" id="MobiDB-lite"/>
    </source>
</evidence>
<dbReference type="InterPro" id="IPR029058">
    <property type="entry name" value="AB_hydrolase_fold"/>
</dbReference>
<dbReference type="SUPFAM" id="SSF53474">
    <property type="entry name" value="alpha/beta-Hydrolases"/>
    <property type="match status" value="1"/>
</dbReference>
<keyword evidence="6" id="KW-1185">Reference proteome</keyword>
<dbReference type="PROSITE" id="PS01173">
    <property type="entry name" value="LIPASE_GDXG_HIS"/>
    <property type="match status" value="1"/>
</dbReference>
<feature type="region of interest" description="Disordered" evidence="3">
    <location>
        <begin position="675"/>
        <end position="706"/>
    </location>
</feature>
<feature type="compositionally biased region" description="Low complexity" evidence="3">
    <location>
        <begin position="637"/>
        <end position="647"/>
    </location>
</feature>
<dbReference type="GO" id="GO:0016787">
    <property type="term" value="F:hydrolase activity"/>
    <property type="evidence" value="ECO:0007669"/>
    <property type="project" value="UniProtKB-KW"/>
</dbReference>
<accession>A0A1C7MQD0</accession>
<feature type="region of interest" description="Disordered" evidence="3">
    <location>
        <begin position="485"/>
        <end position="552"/>
    </location>
</feature>
<dbReference type="PANTHER" id="PTHR48081">
    <property type="entry name" value="AB HYDROLASE SUPERFAMILY PROTEIN C4A8.06C"/>
    <property type="match status" value="1"/>
</dbReference>
<dbReference type="PANTHER" id="PTHR48081:SF26">
    <property type="entry name" value="ALPHA_BETA HYDROLASE FOLD-3 DOMAIN-CONTAINING PROTEIN"/>
    <property type="match status" value="1"/>
</dbReference>
<dbReference type="OrthoDB" id="408631at2759"/>
<evidence type="ECO:0000256" key="1">
    <source>
        <dbReference type="ARBA" id="ARBA00010515"/>
    </source>
</evidence>
<protein>
    <submittedName>
        <fullName evidence="5">Monoterpene epsilon-lactone hydrolase</fullName>
    </submittedName>
</protein>
<dbReference type="OMA" id="HELYEDS"/>
<reference evidence="5 6" key="1">
    <citation type="submission" date="2016-03" db="EMBL/GenBank/DDBJ databases">
        <title>Whole genome sequencing of Grifola frondosa 9006-11.</title>
        <authorList>
            <person name="Min B."/>
            <person name="Park H."/>
            <person name="Kim J.-G."/>
            <person name="Cho H."/>
            <person name="Oh Y.-L."/>
            <person name="Kong W.-S."/>
            <person name="Choi I.-G."/>
        </authorList>
    </citation>
    <scope>NUCLEOTIDE SEQUENCE [LARGE SCALE GENOMIC DNA]</scope>
    <source>
        <strain evidence="5 6">9006-11</strain>
    </source>
</reference>
<feature type="compositionally biased region" description="Polar residues" evidence="3">
    <location>
        <begin position="517"/>
        <end position="529"/>
    </location>
</feature>
<evidence type="ECO:0000256" key="2">
    <source>
        <dbReference type="ARBA" id="ARBA00022801"/>
    </source>
</evidence>
<feature type="region of interest" description="Disordered" evidence="3">
    <location>
        <begin position="605"/>
        <end position="661"/>
    </location>
</feature>
<dbReference type="InterPro" id="IPR002168">
    <property type="entry name" value="Lipase_GDXG_HIS_AS"/>
</dbReference>
<feature type="compositionally biased region" description="Basic and acidic residues" evidence="3">
    <location>
        <begin position="485"/>
        <end position="503"/>
    </location>
</feature>
<feature type="compositionally biased region" description="Low complexity" evidence="3">
    <location>
        <begin position="608"/>
        <end position="622"/>
    </location>
</feature>
<dbReference type="Proteomes" id="UP000092993">
    <property type="component" value="Unassembled WGS sequence"/>
</dbReference>
<feature type="domain" description="Alpha/beta hydrolase fold-3" evidence="4">
    <location>
        <begin position="228"/>
        <end position="435"/>
    </location>
</feature>
<name>A0A1C7MQD0_GRIFR</name>
<dbReference type="Pfam" id="PF07859">
    <property type="entry name" value="Abhydrolase_3"/>
    <property type="match status" value="1"/>
</dbReference>
<evidence type="ECO:0000313" key="6">
    <source>
        <dbReference type="Proteomes" id="UP000092993"/>
    </source>
</evidence>
<dbReference type="InterPro" id="IPR050300">
    <property type="entry name" value="GDXG_lipolytic_enzyme"/>
</dbReference>
<keyword evidence="2 5" id="KW-0378">Hydrolase</keyword>
<gene>
    <name evidence="5" type="primary">mlhB</name>
    <name evidence="5" type="ORF">A0H81_01506</name>
</gene>
<organism evidence="5 6">
    <name type="scientific">Grifola frondosa</name>
    <name type="common">Maitake</name>
    <name type="synonym">Polyporus frondosus</name>
    <dbReference type="NCBI Taxonomy" id="5627"/>
    <lineage>
        <taxon>Eukaryota</taxon>
        <taxon>Fungi</taxon>
        <taxon>Dikarya</taxon>
        <taxon>Basidiomycota</taxon>
        <taxon>Agaricomycotina</taxon>
        <taxon>Agaricomycetes</taxon>
        <taxon>Polyporales</taxon>
        <taxon>Grifolaceae</taxon>
        <taxon>Grifola</taxon>
    </lineage>
</organism>
<comment type="similarity">
    <text evidence="1">Belongs to the 'GDXG' lipolytic enzyme family.</text>
</comment>
<sequence length="706" mass="78037">MAWSLALLSTAEADPSDDSEPNLALVTSPSILASPIHLLRYFEYPCVPPPPCARVGDPKLKQRASQPVRLWHLWKFGAFAAVKATSLVSDIVSHHFWGPRRKSWGIEMTLLSSIMRDVSRHSHLADIDTIRLLMSIGGLVPLPSDALVTSVTFRVRKRHLRGILADFDAAEDGSRELSGEWVVGKKTWQRLQTEWRATNRAGSEEKTSSREKFALPTMHLPKNKERVVLYFHGGAYYMFSAATHRLITIPLSKYLDTRVFSVDYRLAPETRFPGPLHDAVSSYFRLVDDLHIPPENIIVVGDSAGGGLALALLMYLRDNNYSLPSGAILMSPWVDLTMSCESWDSNAQYDIVPMPEPGDHLNPIACYLGEHMEKYLTHPYASPLFGDLKGLPPMLIQAGEVEVLRDEITLLAHKATLAGVEVRHELYEDSVHVFQSLPFLDTARRAFLSCRDFVRKSLPQWQSRSPQALEGSALMGLAQEIDNDAARVVRGDGTETGSGREDIAEAMQTDSDRGRSSSRIPQILTQSLSQEEDPSWGTQWPSPPGTQEDDHETDDFEGIAFRTKEHTALAHVHADEASVPDPSMLTRLRSTFSLIADAVSVSATNHLSPHAPSSANPASADAPPLPSHTAFRRHRISSLSVTASTAAPPTPAIRRSEHSHPDISSLCMQWERSGPANQTMTFKPEAAPLAKRNRSRTVSLCSSKDV</sequence>